<dbReference type="Gene3D" id="3.30.300.160">
    <property type="entry name" value="Type II secretion system, protein E, N-terminal domain"/>
    <property type="match status" value="2"/>
</dbReference>
<evidence type="ECO:0000259" key="4">
    <source>
        <dbReference type="PROSITE" id="PS00662"/>
    </source>
</evidence>
<keyword evidence="6" id="KW-1185">Reference proteome</keyword>
<organism evidence="5 6">
    <name type="scientific">Acetivibrio mesophilus</name>
    <dbReference type="NCBI Taxonomy" id="2487273"/>
    <lineage>
        <taxon>Bacteria</taxon>
        <taxon>Bacillati</taxon>
        <taxon>Bacillota</taxon>
        <taxon>Clostridia</taxon>
        <taxon>Eubacteriales</taxon>
        <taxon>Oscillospiraceae</taxon>
        <taxon>Acetivibrio</taxon>
    </lineage>
</organism>
<dbReference type="FunFam" id="3.30.300.160:FF:000002">
    <property type="entry name" value="Type II secretion system protein E"/>
    <property type="match status" value="1"/>
</dbReference>
<dbReference type="PROSITE" id="PS00662">
    <property type="entry name" value="T2SP_E"/>
    <property type="match status" value="1"/>
</dbReference>
<comment type="caution">
    <text evidence="5">The sequence shown here is derived from an EMBL/GenBank/DDBJ whole genome shotgun (WGS) entry which is preliminary data.</text>
</comment>
<accession>A0A4Q0I6C5</accession>
<dbReference type="PANTHER" id="PTHR30258:SF1">
    <property type="entry name" value="PROTEIN TRANSPORT PROTEIN HOFB HOMOLOG"/>
    <property type="match status" value="1"/>
</dbReference>
<dbReference type="FunFam" id="3.30.450.90:FF:000001">
    <property type="entry name" value="Type II secretion system ATPase GspE"/>
    <property type="match status" value="1"/>
</dbReference>
<reference evidence="6" key="1">
    <citation type="submission" date="2018-11" db="EMBL/GenBank/DDBJ databases">
        <title>Genome sequencing of a novel mesophilic and cellulolytic organism within the genus Hungateiclostridium.</title>
        <authorList>
            <person name="Rettenmaier R."/>
            <person name="Liebl W."/>
            <person name="Zverlov V."/>
        </authorList>
    </citation>
    <scope>NUCLEOTIDE SEQUENCE [LARGE SCALE GENOMIC DNA]</scope>
    <source>
        <strain evidence="6">N2K1</strain>
    </source>
</reference>
<dbReference type="Pfam" id="PF05157">
    <property type="entry name" value="MshEN"/>
    <property type="match status" value="2"/>
</dbReference>
<gene>
    <name evidence="5" type="ORF">EFD62_04105</name>
</gene>
<keyword evidence="2" id="KW-0547">Nucleotide-binding</keyword>
<proteinExistence type="inferred from homology"/>
<sequence length="787" mass="88524">MLGVDTRGIDEILLEMGVLKIVDLKKAWDIQREGNRSIEDVLLELGLVSQKDIMHANAVKMGISFVDLSTYKISDSSVPLLITRNIANRYKVIPIEKDNGVLTVAMCDPTDIFCIDDIRLATALEIKPVLADVKEIERLIVEYFGEEKKPQQPKLKVVKNDEFEENDLFAREQELLERDLYDNIKSNVEAIEPQLETPSKSFEKEGYNESGIFKDKIGNILVRSGVITQEQLDNALSIQSKTGELIGKILVGEGYIDRKSLYEFLQKQMGVEFVDIEGIEIDEDVIRLVSVNLARAHKVIPIESVDGNLKVAMSDPMNIFSIDDLRLTTGLEIIPCLADEEQILLQLEKYYGKDAKKRDPKDIEQKVADLDEEFQKVKEKIAVEITETQEENDTIDVRDLENAPIVKMVNIIFQKAVATRASDIHIEPQEDCVLIRYRIDGQLVEIMKYDKKIVPSIVARIKIISGLNIAEKRVPQDGRIGMKIDDRDYDMRVSVLPTMFGEKIVIRIADKEGFNVSKLDLGFFEDDMEKFDQIISSPHGIVLVTGPTGSGKSTTLYTALKELCKPNVNILTVEDPVESTIKGINQVQVNVKAGLTFAAALRSFLRQDPDIIMVGEIRDGETAEIAIRSAITGHLVFSTLHTNDAASSVTRMIDMGIEPFLLSSSLVGLIAQRLVRRLCPHCKEAVQPDMNERDILDLKEDEEITIYHAKGCDQCNNTGYKGRIAVYEILTVDREIKELISKNVSSDIIKEAAIKTGMKTLRMNCTRLVKNGVTTIDEMLRIAYFKD</sequence>
<dbReference type="PANTHER" id="PTHR30258">
    <property type="entry name" value="TYPE II SECRETION SYSTEM PROTEIN GSPE-RELATED"/>
    <property type="match status" value="1"/>
</dbReference>
<dbReference type="FunFam" id="3.40.50.300:FF:000398">
    <property type="entry name" value="Type IV pilus assembly ATPase PilB"/>
    <property type="match status" value="1"/>
</dbReference>
<evidence type="ECO:0000313" key="5">
    <source>
        <dbReference type="EMBL" id="RXE59943.1"/>
    </source>
</evidence>
<dbReference type="SMART" id="SM00382">
    <property type="entry name" value="AAA"/>
    <property type="match status" value="1"/>
</dbReference>
<dbReference type="InterPro" id="IPR001482">
    <property type="entry name" value="T2SS/T4SS_dom"/>
</dbReference>
<dbReference type="RefSeq" id="WP_128705778.1">
    <property type="nucleotide sequence ID" value="NZ_RLII01000003.1"/>
</dbReference>
<dbReference type="CDD" id="cd01129">
    <property type="entry name" value="PulE-GspE-like"/>
    <property type="match status" value="1"/>
</dbReference>
<dbReference type="InterPro" id="IPR003593">
    <property type="entry name" value="AAA+_ATPase"/>
</dbReference>
<name>A0A4Q0I6C5_9FIRM</name>
<dbReference type="GO" id="GO:0016887">
    <property type="term" value="F:ATP hydrolysis activity"/>
    <property type="evidence" value="ECO:0007669"/>
    <property type="project" value="TreeGrafter"/>
</dbReference>
<dbReference type="AlphaFoldDB" id="A0A4Q0I6C5"/>
<evidence type="ECO:0000256" key="2">
    <source>
        <dbReference type="ARBA" id="ARBA00022741"/>
    </source>
</evidence>
<evidence type="ECO:0000256" key="3">
    <source>
        <dbReference type="ARBA" id="ARBA00022840"/>
    </source>
</evidence>
<dbReference type="Pfam" id="PF00437">
    <property type="entry name" value="T2SSE"/>
    <property type="match status" value="1"/>
</dbReference>
<dbReference type="InterPro" id="IPR027417">
    <property type="entry name" value="P-loop_NTPase"/>
</dbReference>
<dbReference type="SUPFAM" id="SSF160246">
    <property type="entry name" value="EspE N-terminal domain-like"/>
    <property type="match status" value="2"/>
</dbReference>
<evidence type="ECO:0000256" key="1">
    <source>
        <dbReference type="ARBA" id="ARBA00006611"/>
    </source>
</evidence>
<protein>
    <submittedName>
        <fullName evidence="5">Type II/IV secretion system protein</fullName>
    </submittedName>
</protein>
<keyword evidence="3" id="KW-0067">ATP-binding</keyword>
<dbReference type="Gene3D" id="1.10.40.70">
    <property type="match status" value="1"/>
</dbReference>
<feature type="domain" description="Bacterial type II secretion system protein E" evidence="4">
    <location>
        <begin position="605"/>
        <end position="619"/>
    </location>
</feature>
<dbReference type="InterPro" id="IPR007831">
    <property type="entry name" value="T2SS_GspE_N"/>
</dbReference>
<dbReference type="EMBL" id="RLII01000003">
    <property type="protein sequence ID" value="RXE59943.1"/>
    <property type="molecule type" value="Genomic_DNA"/>
</dbReference>
<dbReference type="Proteomes" id="UP000289166">
    <property type="component" value="Unassembled WGS sequence"/>
</dbReference>
<dbReference type="GO" id="GO:0005524">
    <property type="term" value="F:ATP binding"/>
    <property type="evidence" value="ECO:0007669"/>
    <property type="project" value="UniProtKB-KW"/>
</dbReference>
<dbReference type="InterPro" id="IPR037257">
    <property type="entry name" value="T2SS_E_N_sf"/>
</dbReference>
<dbReference type="Gene3D" id="3.30.450.90">
    <property type="match status" value="1"/>
</dbReference>
<dbReference type="OrthoDB" id="9808272at2"/>
<dbReference type="SUPFAM" id="SSF52540">
    <property type="entry name" value="P-loop containing nucleoside triphosphate hydrolases"/>
    <property type="match status" value="1"/>
</dbReference>
<dbReference type="Gene3D" id="3.40.50.300">
    <property type="entry name" value="P-loop containing nucleotide triphosphate hydrolases"/>
    <property type="match status" value="1"/>
</dbReference>
<dbReference type="GO" id="GO:0005886">
    <property type="term" value="C:plasma membrane"/>
    <property type="evidence" value="ECO:0007669"/>
    <property type="project" value="TreeGrafter"/>
</dbReference>
<comment type="similarity">
    <text evidence="1">Belongs to the GSP E family.</text>
</comment>
<evidence type="ECO:0000313" key="6">
    <source>
        <dbReference type="Proteomes" id="UP000289166"/>
    </source>
</evidence>